<dbReference type="EMBL" id="SRSF01000012">
    <property type="protein sequence ID" value="THH35518.1"/>
    <property type="molecule type" value="Genomic_DNA"/>
</dbReference>
<keyword evidence="8" id="KW-1185">Reference proteome</keyword>
<sequence>MPSVTIHTTQNVSIDCETARIGTRIGAWLIDAVVLLVAYLVVLYTAEQFGSGFNREVALRLGPIFWAVLYFFVSEWLGSGRTVGKRLLHLRVIRLDGEELTPADHLTRALFLLPDVLFTAGTLALLFITTGGRSQRLGDIVARTVVIQDDPAADLSLADVLTIRNREQHRARYPAVQRLAEADMLTVQECLLRYRRYRNAAHREAVQLAGARLAGLLGIDPEEAAADAEQFLETLLLDYIVLTR</sequence>
<evidence type="ECO:0000259" key="6">
    <source>
        <dbReference type="Pfam" id="PF06271"/>
    </source>
</evidence>
<feature type="transmembrane region" description="Helical" evidence="5">
    <location>
        <begin position="57"/>
        <end position="77"/>
    </location>
</feature>
<evidence type="ECO:0000256" key="5">
    <source>
        <dbReference type="SAM" id="Phobius"/>
    </source>
</evidence>
<dbReference type="Pfam" id="PF06271">
    <property type="entry name" value="RDD"/>
    <property type="match status" value="1"/>
</dbReference>
<dbReference type="OrthoDB" id="9814143at2"/>
<dbReference type="PANTHER" id="PTHR38480:SF1">
    <property type="entry name" value="SLR0254 PROTEIN"/>
    <property type="match status" value="1"/>
</dbReference>
<evidence type="ECO:0000256" key="3">
    <source>
        <dbReference type="ARBA" id="ARBA00022989"/>
    </source>
</evidence>
<dbReference type="RefSeq" id="WP_136460481.1">
    <property type="nucleotide sequence ID" value="NZ_SRSF01000012.1"/>
</dbReference>
<reference evidence="7 8" key="1">
    <citation type="submission" date="2019-04" db="EMBL/GenBank/DDBJ databases">
        <title>Lewinella litorea sp. nov., isolated from a marine sand.</title>
        <authorList>
            <person name="Yoon J.-H."/>
        </authorList>
    </citation>
    <scope>NUCLEOTIDE SEQUENCE [LARGE SCALE GENOMIC DNA]</scope>
    <source>
        <strain evidence="7 8">HSMS-39</strain>
    </source>
</reference>
<comment type="caution">
    <text evidence="7">The sequence shown here is derived from an EMBL/GenBank/DDBJ whole genome shotgun (WGS) entry which is preliminary data.</text>
</comment>
<organism evidence="7 8">
    <name type="scientific">Neolewinella litorea</name>
    <dbReference type="NCBI Taxonomy" id="2562452"/>
    <lineage>
        <taxon>Bacteria</taxon>
        <taxon>Pseudomonadati</taxon>
        <taxon>Bacteroidota</taxon>
        <taxon>Saprospiria</taxon>
        <taxon>Saprospirales</taxon>
        <taxon>Lewinellaceae</taxon>
        <taxon>Neolewinella</taxon>
    </lineage>
</organism>
<evidence type="ECO:0000256" key="4">
    <source>
        <dbReference type="ARBA" id="ARBA00023136"/>
    </source>
</evidence>
<evidence type="ECO:0000313" key="7">
    <source>
        <dbReference type="EMBL" id="THH35518.1"/>
    </source>
</evidence>
<keyword evidence="3 5" id="KW-1133">Transmembrane helix</keyword>
<proteinExistence type="predicted"/>
<feature type="transmembrane region" description="Helical" evidence="5">
    <location>
        <begin position="109"/>
        <end position="128"/>
    </location>
</feature>
<evidence type="ECO:0000313" key="8">
    <source>
        <dbReference type="Proteomes" id="UP000308528"/>
    </source>
</evidence>
<feature type="transmembrane region" description="Helical" evidence="5">
    <location>
        <begin position="25"/>
        <end position="45"/>
    </location>
</feature>
<name>A0A4S4NBV7_9BACT</name>
<keyword evidence="2 5" id="KW-0812">Transmembrane</keyword>
<dbReference type="AlphaFoldDB" id="A0A4S4NBV7"/>
<dbReference type="Proteomes" id="UP000308528">
    <property type="component" value="Unassembled WGS sequence"/>
</dbReference>
<gene>
    <name evidence="7" type="ORF">E4021_16480</name>
</gene>
<evidence type="ECO:0000256" key="2">
    <source>
        <dbReference type="ARBA" id="ARBA00022692"/>
    </source>
</evidence>
<protein>
    <submittedName>
        <fullName evidence="7">RDD family protein</fullName>
    </submittedName>
</protein>
<accession>A0A4S4NBV7</accession>
<dbReference type="PANTHER" id="PTHR38480">
    <property type="entry name" value="SLR0254 PROTEIN"/>
    <property type="match status" value="1"/>
</dbReference>
<feature type="domain" description="RDD" evidence="6">
    <location>
        <begin position="19"/>
        <end position="142"/>
    </location>
</feature>
<dbReference type="GO" id="GO:0016020">
    <property type="term" value="C:membrane"/>
    <property type="evidence" value="ECO:0007669"/>
    <property type="project" value="UniProtKB-SubCell"/>
</dbReference>
<evidence type="ECO:0000256" key="1">
    <source>
        <dbReference type="ARBA" id="ARBA00004141"/>
    </source>
</evidence>
<comment type="subcellular location">
    <subcellularLocation>
        <location evidence="1">Membrane</location>
        <topology evidence="1">Multi-pass membrane protein</topology>
    </subcellularLocation>
</comment>
<dbReference type="InterPro" id="IPR010432">
    <property type="entry name" value="RDD"/>
</dbReference>
<keyword evidence="4 5" id="KW-0472">Membrane</keyword>